<reference evidence="2 3" key="1">
    <citation type="submission" date="2024-12" db="EMBL/GenBank/DDBJ databases">
        <title>The unique morphological basis and parallel evolutionary history of personate flowers in Penstemon.</title>
        <authorList>
            <person name="Depatie T.H."/>
            <person name="Wessinger C.A."/>
        </authorList>
    </citation>
    <scope>NUCLEOTIDE SEQUENCE [LARGE SCALE GENOMIC DNA]</scope>
    <source>
        <strain evidence="2">WTNN_2</strain>
        <tissue evidence="2">Leaf</tissue>
    </source>
</reference>
<keyword evidence="3" id="KW-1185">Reference proteome</keyword>
<proteinExistence type="predicted"/>
<sequence length="98" mass="10703">MDQVGLQEAGANIADLDDDDGNGLGAPLPLETVNQSLSGKSFIMKIRKRERNIGDSMQYQYVVLDILERKAEDDIGCSSSTTNSKSTEGSHYNYLNST</sequence>
<dbReference type="EMBL" id="JBJXBP010000004">
    <property type="protein sequence ID" value="KAL3834093.1"/>
    <property type="molecule type" value="Genomic_DNA"/>
</dbReference>
<accession>A0ABD3TD16</accession>
<organism evidence="2 3">
    <name type="scientific">Penstemon smallii</name>
    <dbReference type="NCBI Taxonomy" id="265156"/>
    <lineage>
        <taxon>Eukaryota</taxon>
        <taxon>Viridiplantae</taxon>
        <taxon>Streptophyta</taxon>
        <taxon>Embryophyta</taxon>
        <taxon>Tracheophyta</taxon>
        <taxon>Spermatophyta</taxon>
        <taxon>Magnoliopsida</taxon>
        <taxon>eudicotyledons</taxon>
        <taxon>Gunneridae</taxon>
        <taxon>Pentapetalae</taxon>
        <taxon>asterids</taxon>
        <taxon>lamiids</taxon>
        <taxon>Lamiales</taxon>
        <taxon>Plantaginaceae</taxon>
        <taxon>Cheloneae</taxon>
        <taxon>Penstemon</taxon>
    </lineage>
</organism>
<dbReference type="Proteomes" id="UP001634393">
    <property type="component" value="Unassembled WGS sequence"/>
</dbReference>
<evidence type="ECO:0000313" key="3">
    <source>
        <dbReference type="Proteomes" id="UP001634393"/>
    </source>
</evidence>
<feature type="compositionally biased region" description="Polar residues" evidence="1">
    <location>
        <begin position="77"/>
        <end position="98"/>
    </location>
</feature>
<feature type="region of interest" description="Disordered" evidence="1">
    <location>
        <begin position="75"/>
        <end position="98"/>
    </location>
</feature>
<evidence type="ECO:0000256" key="1">
    <source>
        <dbReference type="SAM" id="MobiDB-lite"/>
    </source>
</evidence>
<feature type="region of interest" description="Disordered" evidence="1">
    <location>
        <begin position="1"/>
        <end position="28"/>
    </location>
</feature>
<protein>
    <submittedName>
        <fullName evidence="2">Uncharacterized protein</fullName>
    </submittedName>
</protein>
<name>A0ABD3TD16_9LAMI</name>
<gene>
    <name evidence="2" type="ORF">ACJIZ3_008829</name>
</gene>
<evidence type="ECO:0000313" key="2">
    <source>
        <dbReference type="EMBL" id="KAL3834093.1"/>
    </source>
</evidence>
<dbReference type="AlphaFoldDB" id="A0ABD3TD16"/>
<comment type="caution">
    <text evidence="2">The sequence shown here is derived from an EMBL/GenBank/DDBJ whole genome shotgun (WGS) entry which is preliminary data.</text>
</comment>